<name>A0ACB8BPR3_9AGAM</name>
<comment type="caution">
    <text evidence="1">The sequence shown here is derived from an EMBL/GenBank/DDBJ whole genome shotgun (WGS) entry which is preliminary data.</text>
</comment>
<dbReference type="EMBL" id="MU266360">
    <property type="protein sequence ID" value="KAH7927895.1"/>
    <property type="molecule type" value="Genomic_DNA"/>
</dbReference>
<proteinExistence type="predicted"/>
<sequence length="751" mass="83309">MLPFLRYDLTASLLTLASVLSDLASAPALKYLPRHISSSSPTMHTIHYHMRHTTQDQSMLISGITQIEAKVGTGALEQYTKVINAATATPFAGFFAAYNIPLHKCSDQSSFVVGTAVTQRNLVVLSSVIGFFAKMLPIKTVIDETEAFAEYSAKFLDSLIACLMNDEVTYEDIVTQGKASAHSRSYFKCLFAPGGVNMETISQLEMNRLKPKSTVSLPNGEEQYEFLLTVHPKSGQTLLVNSLTPISLIETLGRDPHVKIQDISAVSDTEHERFVKELASTTGVSVVETCLHKLVEEQAKKTPRPTAVEFEDESLTYAELNAKRTCKDREEEYQFPPEMQGFGGDRDNGARRIFETSGSKVTMAPRECLDLRYRVTLTKSVRMDVPSLSSSVLATRRFPNRGPEPTASLPETLKHISSKVATVSPQLPTNELQLILFFSHVVYHRLVFWAPSISSPPVGPAYYDTHLNHMLNAFKSPVAITEEILTSTLVMRSAYRALNHLHNTSCSPAPTQLLQRLLNLLPRSRHERGGGGRQKLSRARGANGENQAEVLHHFVKIILHPVIRTSYGAGFGLPGVLAGGGLTTCLSSLPTDNRRQLCIPQELWILPPSLTLKVLQQVYQTMLKDPRLPDKILDKHECAEVLELHADTISTLQWVVEINSPQGLGHMARGIRAFATKPERFACMRFRHKDNTLPYVPTSLSLDEYQVNVISLSSVPKECANESPMLYDVCGGRTNQVNITKLSCYIFGTCR</sequence>
<accession>A0ACB8BPR3</accession>
<organism evidence="1 2">
    <name type="scientific">Leucogyrophana mollusca</name>
    <dbReference type="NCBI Taxonomy" id="85980"/>
    <lineage>
        <taxon>Eukaryota</taxon>
        <taxon>Fungi</taxon>
        <taxon>Dikarya</taxon>
        <taxon>Basidiomycota</taxon>
        <taxon>Agaricomycotina</taxon>
        <taxon>Agaricomycetes</taxon>
        <taxon>Agaricomycetidae</taxon>
        <taxon>Boletales</taxon>
        <taxon>Boletales incertae sedis</taxon>
        <taxon>Leucogyrophana</taxon>
    </lineage>
</organism>
<evidence type="ECO:0000313" key="2">
    <source>
        <dbReference type="Proteomes" id="UP000790709"/>
    </source>
</evidence>
<evidence type="ECO:0000313" key="1">
    <source>
        <dbReference type="EMBL" id="KAH7927895.1"/>
    </source>
</evidence>
<keyword evidence="2" id="KW-1185">Reference proteome</keyword>
<dbReference type="Proteomes" id="UP000790709">
    <property type="component" value="Unassembled WGS sequence"/>
</dbReference>
<gene>
    <name evidence="1" type="ORF">BV22DRAFT_1150326</name>
</gene>
<protein>
    <submittedName>
        <fullName evidence="1">Uncharacterized protein</fullName>
    </submittedName>
</protein>
<reference evidence="1" key="1">
    <citation type="journal article" date="2021" name="New Phytol.">
        <title>Evolutionary innovations through gain and loss of genes in the ectomycorrhizal Boletales.</title>
        <authorList>
            <person name="Wu G."/>
            <person name="Miyauchi S."/>
            <person name="Morin E."/>
            <person name="Kuo A."/>
            <person name="Drula E."/>
            <person name="Varga T."/>
            <person name="Kohler A."/>
            <person name="Feng B."/>
            <person name="Cao Y."/>
            <person name="Lipzen A."/>
            <person name="Daum C."/>
            <person name="Hundley H."/>
            <person name="Pangilinan J."/>
            <person name="Johnson J."/>
            <person name="Barry K."/>
            <person name="LaButti K."/>
            <person name="Ng V."/>
            <person name="Ahrendt S."/>
            <person name="Min B."/>
            <person name="Choi I.G."/>
            <person name="Park H."/>
            <person name="Plett J.M."/>
            <person name="Magnuson J."/>
            <person name="Spatafora J.W."/>
            <person name="Nagy L.G."/>
            <person name="Henrissat B."/>
            <person name="Grigoriev I.V."/>
            <person name="Yang Z.L."/>
            <person name="Xu J."/>
            <person name="Martin F.M."/>
        </authorList>
    </citation>
    <scope>NUCLEOTIDE SEQUENCE</scope>
    <source>
        <strain evidence="1">KUC20120723A-06</strain>
    </source>
</reference>